<dbReference type="CDD" id="cd01832">
    <property type="entry name" value="SGNH_hydrolase_like_1"/>
    <property type="match status" value="1"/>
</dbReference>
<gene>
    <name evidence="2" type="ORF">H9624_10095</name>
</gene>
<keyword evidence="3" id="KW-1185">Reference proteome</keyword>
<dbReference type="PANTHER" id="PTHR43784">
    <property type="entry name" value="GDSL-LIKE LIPASE/ACYLHYDROLASE, PUTATIVE (AFU_ORTHOLOGUE AFUA_2G00820)-RELATED"/>
    <property type="match status" value="1"/>
</dbReference>
<protein>
    <submittedName>
        <fullName evidence="2">SGNH/GDSL hydrolase family protein</fullName>
    </submittedName>
</protein>
<evidence type="ECO:0000313" key="3">
    <source>
        <dbReference type="Proteomes" id="UP000661894"/>
    </source>
</evidence>
<keyword evidence="2" id="KW-0378">Hydrolase</keyword>
<dbReference type="InterPro" id="IPR053140">
    <property type="entry name" value="GDSL_Rv0518-like"/>
</dbReference>
<reference evidence="2 3" key="1">
    <citation type="submission" date="2020-08" db="EMBL/GenBank/DDBJ databases">
        <title>A Genomic Blueprint of the Chicken Gut Microbiome.</title>
        <authorList>
            <person name="Gilroy R."/>
            <person name="Ravi A."/>
            <person name="Getino M."/>
            <person name="Pursley I."/>
            <person name="Horton D.L."/>
            <person name="Alikhan N.-F."/>
            <person name="Baker D."/>
            <person name="Gharbi K."/>
            <person name="Hall N."/>
            <person name="Watson M."/>
            <person name="Adriaenssens E.M."/>
            <person name="Foster-Nyarko E."/>
            <person name="Jarju S."/>
            <person name="Secka A."/>
            <person name="Antonio M."/>
            <person name="Oren A."/>
            <person name="Chaudhuri R."/>
            <person name="La Ragione R.M."/>
            <person name="Hildebrand F."/>
            <person name="Pallen M.J."/>
        </authorList>
    </citation>
    <scope>NUCLEOTIDE SEQUENCE [LARGE SCALE GENOMIC DNA]</scope>
    <source>
        <strain evidence="2 3">Sa1BUA1</strain>
    </source>
</reference>
<dbReference type="GO" id="GO:0016787">
    <property type="term" value="F:hydrolase activity"/>
    <property type="evidence" value="ECO:0007669"/>
    <property type="project" value="UniProtKB-KW"/>
</dbReference>
<dbReference type="PANTHER" id="PTHR43784:SF2">
    <property type="entry name" value="GDSL-LIKE LIPASE_ACYLHYDROLASE, PUTATIVE (AFU_ORTHOLOGUE AFUA_2G00820)-RELATED"/>
    <property type="match status" value="1"/>
</dbReference>
<feature type="domain" description="SGNH hydrolase-type esterase" evidence="1">
    <location>
        <begin position="14"/>
        <end position="193"/>
    </location>
</feature>
<evidence type="ECO:0000313" key="2">
    <source>
        <dbReference type="EMBL" id="MBD8062676.1"/>
    </source>
</evidence>
<accession>A0ABR8Z2W5</accession>
<name>A0ABR8Z2W5_9MICO</name>
<dbReference type="Proteomes" id="UP000661894">
    <property type="component" value="Unassembled WGS sequence"/>
</dbReference>
<dbReference type="RefSeq" id="WP_251839787.1">
    <property type="nucleotide sequence ID" value="NZ_JACSPO010000005.1"/>
</dbReference>
<dbReference type="InterPro" id="IPR036514">
    <property type="entry name" value="SGNH_hydro_sf"/>
</dbReference>
<dbReference type="Gene3D" id="3.40.50.1110">
    <property type="entry name" value="SGNH hydrolase"/>
    <property type="match status" value="1"/>
</dbReference>
<evidence type="ECO:0000259" key="1">
    <source>
        <dbReference type="Pfam" id="PF13472"/>
    </source>
</evidence>
<organism evidence="2 3">
    <name type="scientific">Oceanitalea stevensii</name>
    <dbReference type="NCBI Taxonomy" id="2763072"/>
    <lineage>
        <taxon>Bacteria</taxon>
        <taxon>Bacillati</taxon>
        <taxon>Actinomycetota</taxon>
        <taxon>Actinomycetes</taxon>
        <taxon>Micrococcales</taxon>
        <taxon>Bogoriellaceae</taxon>
        <taxon>Georgenia</taxon>
    </lineage>
</organism>
<dbReference type="SUPFAM" id="SSF52266">
    <property type="entry name" value="SGNH hydrolase"/>
    <property type="match status" value="1"/>
</dbReference>
<comment type="caution">
    <text evidence="2">The sequence shown here is derived from an EMBL/GenBank/DDBJ whole genome shotgun (WGS) entry which is preliminary data.</text>
</comment>
<dbReference type="InterPro" id="IPR013830">
    <property type="entry name" value="SGNH_hydro"/>
</dbReference>
<sequence length="268" mass="29204">MSTSTVPPWGRYVAVGDSLTEGMVDPDPTDPTRHRGWADLLAGALSRRRIAAGQAPLEYANLAVRGRLLGQILSEQLPTARDLRPDLVSVTGGGNDILRPGADVDALLQSLEDAVAGLRAAGSDVLLVTGSDPAGAPVIRRTRSKVAVYNTGLWSIAHRHGAHVLDLWGMRAIQDWRMWAEDRIHLSTAGHERVAQAALVGLGLVPDLEAWDDPLAPLPPEARADRWRGNARWARAYALPWVQRRLRRQSSGDLRRAKYPEPVTVETA</sequence>
<dbReference type="EMBL" id="JACSPO010000005">
    <property type="protein sequence ID" value="MBD8062676.1"/>
    <property type="molecule type" value="Genomic_DNA"/>
</dbReference>
<dbReference type="Pfam" id="PF13472">
    <property type="entry name" value="Lipase_GDSL_2"/>
    <property type="match status" value="1"/>
</dbReference>
<proteinExistence type="predicted"/>